<organism evidence="1 2">
    <name type="scientific">Cricetulus griseus</name>
    <name type="common">Chinese hamster</name>
    <name type="synonym">Cricetulus barabensis griseus</name>
    <dbReference type="NCBI Taxonomy" id="10029"/>
    <lineage>
        <taxon>Eukaryota</taxon>
        <taxon>Metazoa</taxon>
        <taxon>Chordata</taxon>
        <taxon>Craniata</taxon>
        <taxon>Vertebrata</taxon>
        <taxon>Euteleostomi</taxon>
        <taxon>Mammalia</taxon>
        <taxon>Eutheria</taxon>
        <taxon>Euarchontoglires</taxon>
        <taxon>Glires</taxon>
        <taxon>Rodentia</taxon>
        <taxon>Myomorpha</taxon>
        <taxon>Muroidea</taxon>
        <taxon>Cricetidae</taxon>
        <taxon>Cricetinae</taxon>
        <taxon>Cricetulus</taxon>
    </lineage>
</organism>
<dbReference type="EMBL" id="JH000324">
    <property type="protein sequence ID" value="EGW06776.1"/>
    <property type="molecule type" value="Genomic_DNA"/>
</dbReference>
<proteinExistence type="predicted"/>
<name>G3HF21_CRIGR</name>
<sequence length="134" mass="15159">MSEVPAEACRRPWVPLELELQAVVSWPTCDQTRVFCTGHTLLTTKPSLQTLNLKAIFMGNPLYQSIRFTFLQTNLFFSACLPACLLQCWMAIKPRALCKARQTLYGQATLQPLVVGRCTYNQKQKVNPEIRVGP</sequence>
<accession>G3HF21</accession>
<dbReference type="AlphaFoldDB" id="G3HF21"/>
<reference evidence="2" key="1">
    <citation type="journal article" date="2011" name="Nat. Biotechnol.">
        <title>The genomic sequence of the Chinese hamster ovary (CHO)-K1 cell line.</title>
        <authorList>
            <person name="Xu X."/>
            <person name="Nagarajan H."/>
            <person name="Lewis N.E."/>
            <person name="Pan S."/>
            <person name="Cai Z."/>
            <person name="Liu X."/>
            <person name="Chen W."/>
            <person name="Xie M."/>
            <person name="Wang W."/>
            <person name="Hammond S."/>
            <person name="Andersen M.R."/>
            <person name="Neff N."/>
            <person name="Passarelli B."/>
            <person name="Koh W."/>
            <person name="Fan H.C."/>
            <person name="Wang J."/>
            <person name="Gui Y."/>
            <person name="Lee K.H."/>
            <person name="Betenbaugh M.J."/>
            <person name="Quake S.R."/>
            <person name="Famili I."/>
            <person name="Palsson B.O."/>
            <person name="Wang J."/>
        </authorList>
    </citation>
    <scope>NUCLEOTIDE SEQUENCE [LARGE SCALE GENOMIC DNA]</scope>
    <source>
        <strain evidence="2">CHO K1 cell line</strain>
    </source>
</reference>
<gene>
    <name evidence="1" type="ORF">I79_009174</name>
</gene>
<dbReference type="InParanoid" id="G3HF21"/>
<protein>
    <submittedName>
        <fullName evidence="1">Uncharacterized protein</fullName>
    </submittedName>
</protein>
<evidence type="ECO:0000313" key="1">
    <source>
        <dbReference type="EMBL" id="EGW06776.1"/>
    </source>
</evidence>
<dbReference type="Proteomes" id="UP000001075">
    <property type="component" value="Unassembled WGS sequence"/>
</dbReference>
<evidence type="ECO:0000313" key="2">
    <source>
        <dbReference type="Proteomes" id="UP000001075"/>
    </source>
</evidence>